<keyword evidence="1" id="KW-1133">Transmembrane helix</keyword>
<feature type="transmembrane region" description="Helical" evidence="1">
    <location>
        <begin position="106"/>
        <end position="129"/>
    </location>
</feature>
<dbReference type="RefSeq" id="WP_109588997.1">
    <property type="nucleotide sequence ID" value="NZ_BONA01000011.1"/>
</dbReference>
<sequence>MLNKLFTQVGRHPTSFLLVCLALATAVGLLDREDRIVSSVVLVAVVGLVILADYRFHPANLTVRDEPRAFDLTNHVVNLFSLGGCIFLAISQLVEFGVGIARGDESGSVALVVGLVAIGATAVGGVQVLRPAGVRLRPDGIEDVRTFGTLFVPWEAFAGVDYPAVAYGRNRLLLTCSAPGAVRKTGWRVYGPLLPVPGNDPVFLSRVIHEYAHRPELRPAIGAAAERDRLIAAWAGPPAVP</sequence>
<dbReference type="AlphaFoldDB" id="A0A316FYN1"/>
<protein>
    <submittedName>
        <fullName evidence="2">PH (Pleckstrin Homology) domain-containing protein</fullName>
    </submittedName>
</protein>
<organism evidence="2 3">
    <name type="scientific">Actinoplanes xinjiangensis</name>
    <dbReference type="NCBI Taxonomy" id="512350"/>
    <lineage>
        <taxon>Bacteria</taxon>
        <taxon>Bacillati</taxon>
        <taxon>Actinomycetota</taxon>
        <taxon>Actinomycetes</taxon>
        <taxon>Micromonosporales</taxon>
        <taxon>Micromonosporaceae</taxon>
        <taxon>Actinoplanes</taxon>
    </lineage>
</organism>
<keyword evidence="1" id="KW-0472">Membrane</keyword>
<gene>
    <name evidence="2" type="ORF">BC793_101659</name>
</gene>
<comment type="caution">
    <text evidence="2">The sequence shown here is derived from an EMBL/GenBank/DDBJ whole genome shotgun (WGS) entry which is preliminary data.</text>
</comment>
<dbReference type="Proteomes" id="UP000245697">
    <property type="component" value="Unassembled WGS sequence"/>
</dbReference>
<feature type="transmembrane region" description="Helical" evidence="1">
    <location>
        <begin position="76"/>
        <end position="94"/>
    </location>
</feature>
<evidence type="ECO:0000313" key="3">
    <source>
        <dbReference type="Proteomes" id="UP000245697"/>
    </source>
</evidence>
<evidence type="ECO:0000256" key="1">
    <source>
        <dbReference type="SAM" id="Phobius"/>
    </source>
</evidence>
<keyword evidence="1" id="KW-0812">Transmembrane</keyword>
<name>A0A316FYN1_9ACTN</name>
<evidence type="ECO:0000313" key="2">
    <source>
        <dbReference type="EMBL" id="PWK52650.1"/>
    </source>
</evidence>
<accession>A0A316FYN1</accession>
<dbReference type="OrthoDB" id="3405898at2"/>
<dbReference type="EMBL" id="QGGR01000001">
    <property type="protein sequence ID" value="PWK52650.1"/>
    <property type="molecule type" value="Genomic_DNA"/>
</dbReference>
<feature type="transmembrane region" description="Helical" evidence="1">
    <location>
        <begin position="36"/>
        <end position="56"/>
    </location>
</feature>
<feature type="transmembrane region" description="Helical" evidence="1">
    <location>
        <begin position="12"/>
        <end position="30"/>
    </location>
</feature>
<keyword evidence="3" id="KW-1185">Reference proteome</keyword>
<reference evidence="2 3" key="1">
    <citation type="submission" date="2018-05" db="EMBL/GenBank/DDBJ databases">
        <title>Genomic Encyclopedia of Archaeal and Bacterial Type Strains, Phase II (KMG-II): from individual species to whole genera.</title>
        <authorList>
            <person name="Goeker M."/>
        </authorList>
    </citation>
    <scope>NUCLEOTIDE SEQUENCE [LARGE SCALE GENOMIC DNA]</scope>
    <source>
        <strain evidence="2 3">DSM 45184</strain>
    </source>
</reference>
<proteinExistence type="predicted"/>